<evidence type="ECO:0000256" key="1">
    <source>
        <dbReference type="SAM" id="Phobius"/>
    </source>
</evidence>
<name>A0A2H3TS76_FUSOX</name>
<protein>
    <submittedName>
        <fullName evidence="2">Uncharacterized protein</fullName>
    </submittedName>
</protein>
<feature type="transmembrane region" description="Helical" evidence="1">
    <location>
        <begin position="101"/>
        <end position="123"/>
    </location>
</feature>
<dbReference type="EMBL" id="FMJY01000005">
    <property type="protein sequence ID" value="SCO84719.1"/>
    <property type="molecule type" value="Genomic_DNA"/>
</dbReference>
<feature type="transmembrane region" description="Helical" evidence="1">
    <location>
        <begin position="65"/>
        <end position="89"/>
    </location>
</feature>
<organism evidence="2 3">
    <name type="scientific">Fusarium oxysporum</name>
    <name type="common">Fusarium vascular wilt</name>
    <dbReference type="NCBI Taxonomy" id="5507"/>
    <lineage>
        <taxon>Eukaryota</taxon>
        <taxon>Fungi</taxon>
        <taxon>Dikarya</taxon>
        <taxon>Ascomycota</taxon>
        <taxon>Pezizomycotina</taxon>
        <taxon>Sordariomycetes</taxon>
        <taxon>Hypocreomycetidae</taxon>
        <taxon>Hypocreales</taxon>
        <taxon>Nectriaceae</taxon>
        <taxon>Fusarium</taxon>
        <taxon>Fusarium oxysporum species complex</taxon>
    </lineage>
</organism>
<feature type="transmembrane region" description="Helical" evidence="1">
    <location>
        <begin position="21"/>
        <end position="45"/>
    </location>
</feature>
<dbReference type="VEuPathDB" id="FungiDB:FOC4_g10000500"/>
<keyword evidence="1" id="KW-0812">Transmembrane</keyword>
<reference evidence="3" key="1">
    <citation type="submission" date="2016-09" db="EMBL/GenBank/DDBJ databases">
        <authorList>
            <person name="Guldener U."/>
        </authorList>
    </citation>
    <scope>NUCLEOTIDE SEQUENCE [LARGE SCALE GENOMIC DNA]</scope>
    <source>
        <strain evidence="3">V64-1</strain>
    </source>
</reference>
<dbReference type="OrthoDB" id="5020742at2759"/>
<gene>
    <name evidence="2" type="ORF">FRV6_08846</name>
</gene>
<dbReference type="Proteomes" id="UP000219369">
    <property type="component" value="Unassembled WGS sequence"/>
</dbReference>
<dbReference type="AlphaFoldDB" id="A0A2H3TS76"/>
<evidence type="ECO:0000313" key="2">
    <source>
        <dbReference type="EMBL" id="SCO84719.1"/>
    </source>
</evidence>
<proteinExistence type="predicted"/>
<accession>A0A2H3TS76</accession>
<keyword evidence="1" id="KW-0472">Membrane</keyword>
<feature type="transmembrane region" description="Helical" evidence="1">
    <location>
        <begin position="143"/>
        <end position="164"/>
    </location>
</feature>
<dbReference type="VEuPathDB" id="FungiDB:FOMG_19080"/>
<evidence type="ECO:0000313" key="3">
    <source>
        <dbReference type="Proteomes" id="UP000219369"/>
    </source>
</evidence>
<sequence>MALKTNLVILADAFVRGILTIIEFALLLALSLGIMFASAYFAWFVHQHLQPAMDGDADLFKTKEAFFYFSFLTIYSTVVVWGALPYYSIRKELPMQARSCLAGMFFLFSTASAVFSMRVLFHMRLYWIRFVQADLPYLAKHCHAMVIFISALVGMNAGLAITFVSYTMILGYPTVVSSTLQQMLRDTREVMKRIGFGTPIDQDEEDKDLV</sequence>
<dbReference type="VEuPathDB" id="FungiDB:FOC1_g10001966"/>
<keyword evidence="1" id="KW-1133">Transmembrane helix</keyword>
<dbReference type="VEuPathDB" id="FungiDB:FOXG_14123"/>